<comment type="caution">
    <text evidence="2">The sequence shown here is derived from an EMBL/GenBank/DDBJ whole genome shotgun (WGS) entry which is preliminary data.</text>
</comment>
<keyword evidence="1" id="KW-0812">Transmembrane</keyword>
<dbReference type="Proteomes" id="UP000824201">
    <property type="component" value="Unassembled WGS sequence"/>
</dbReference>
<proteinExistence type="predicted"/>
<gene>
    <name evidence="2" type="ORF">IAC96_12810</name>
</gene>
<feature type="transmembrane region" description="Helical" evidence="1">
    <location>
        <begin position="6"/>
        <end position="30"/>
    </location>
</feature>
<reference evidence="2" key="1">
    <citation type="submission" date="2020-10" db="EMBL/GenBank/DDBJ databases">
        <authorList>
            <person name="Gilroy R."/>
        </authorList>
    </citation>
    <scope>NUCLEOTIDE SEQUENCE</scope>
    <source>
        <strain evidence="2">ChiW13-3771</strain>
    </source>
</reference>
<sequence>MKKENIILAIVTCICTLGIVILIAIGFQIFKNKTTTTSIETQQRVEEQEYEEIDPGNTDLDLVILDGLSIEELLSVIMDDAGKIEDSSSRIEELANEDIVGNVNEIRQMVIDDLIRVERMEYYGTAIYYSPLFELVDSNGDMRYEEMYDVIIELFDLTDQYRYIGKLVFDMTDAIKLYGALPEEWKETFEELFW</sequence>
<evidence type="ECO:0000313" key="3">
    <source>
        <dbReference type="Proteomes" id="UP000824201"/>
    </source>
</evidence>
<accession>A0A9D1JE40</accession>
<name>A0A9D1JE40_9FIRM</name>
<dbReference type="EMBL" id="DVHN01000182">
    <property type="protein sequence ID" value="HIR89818.1"/>
    <property type="molecule type" value="Genomic_DNA"/>
</dbReference>
<keyword evidence="1" id="KW-1133">Transmembrane helix</keyword>
<evidence type="ECO:0000313" key="2">
    <source>
        <dbReference type="EMBL" id="HIR89818.1"/>
    </source>
</evidence>
<dbReference type="AlphaFoldDB" id="A0A9D1JE40"/>
<evidence type="ECO:0000256" key="1">
    <source>
        <dbReference type="SAM" id="Phobius"/>
    </source>
</evidence>
<protein>
    <submittedName>
        <fullName evidence="2">Uncharacterized protein</fullName>
    </submittedName>
</protein>
<organism evidence="2 3">
    <name type="scientific">Candidatus Fimimorpha faecalis</name>
    <dbReference type="NCBI Taxonomy" id="2840824"/>
    <lineage>
        <taxon>Bacteria</taxon>
        <taxon>Bacillati</taxon>
        <taxon>Bacillota</taxon>
        <taxon>Clostridia</taxon>
        <taxon>Eubacteriales</taxon>
        <taxon>Candidatus Fimimorpha</taxon>
    </lineage>
</organism>
<keyword evidence="1" id="KW-0472">Membrane</keyword>
<reference evidence="2" key="2">
    <citation type="journal article" date="2021" name="PeerJ">
        <title>Extensive microbial diversity within the chicken gut microbiome revealed by metagenomics and culture.</title>
        <authorList>
            <person name="Gilroy R."/>
            <person name="Ravi A."/>
            <person name="Getino M."/>
            <person name="Pursley I."/>
            <person name="Horton D.L."/>
            <person name="Alikhan N.F."/>
            <person name="Baker D."/>
            <person name="Gharbi K."/>
            <person name="Hall N."/>
            <person name="Watson M."/>
            <person name="Adriaenssens E.M."/>
            <person name="Foster-Nyarko E."/>
            <person name="Jarju S."/>
            <person name="Secka A."/>
            <person name="Antonio M."/>
            <person name="Oren A."/>
            <person name="Chaudhuri R.R."/>
            <person name="La Ragione R."/>
            <person name="Hildebrand F."/>
            <person name="Pallen M.J."/>
        </authorList>
    </citation>
    <scope>NUCLEOTIDE SEQUENCE</scope>
    <source>
        <strain evidence="2">ChiW13-3771</strain>
    </source>
</reference>